<feature type="compositionally biased region" description="Acidic residues" evidence="1">
    <location>
        <begin position="97"/>
        <end position="122"/>
    </location>
</feature>
<gene>
    <name evidence="2" type="ORF">R1sor_019265</name>
</gene>
<keyword evidence="3" id="KW-1185">Reference proteome</keyword>
<feature type="compositionally biased region" description="Basic and acidic residues" evidence="1">
    <location>
        <begin position="162"/>
        <end position="171"/>
    </location>
</feature>
<feature type="compositionally biased region" description="Acidic residues" evidence="1">
    <location>
        <begin position="66"/>
        <end position="81"/>
    </location>
</feature>
<feature type="compositionally biased region" description="Basic and acidic residues" evidence="1">
    <location>
        <begin position="123"/>
        <end position="132"/>
    </location>
</feature>
<feature type="region of interest" description="Disordered" evidence="1">
    <location>
        <begin position="54"/>
        <end position="183"/>
    </location>
</feature>
<accession>A0ABD3IC13</accession>
<dbReference type="EMBL" id="JBJQOH010000001">
    <property type="protein sequence ID" value="KAL3701243.1"/>
    <property type="molecule type" value="Genomic_DNA"/>
</dbReference>
<proteinExistence type="predicted"/>
<protein>
    <submittedName>
        <fullName evidence="2">Uncharacterized protein</fullName>
    </submittedName>
</protein>
<feature type="compositionally biased region" description="Polar residues" evidence="1">
    <location>
        <begin position="151"/>
        <end position="160"/>
    </location>
</feature>
<sequence>MVDAKEIRNGQDNCAECQKYFKQWRDSAEAKERLKFFADTTLDYWIERGYNREAAAKKEAEKESGSEEEVEKESGPEEEVEKESASEEEAEKKSASEEEVEKENASNDEAEKESASEEESEKDEVLENHVEVEVLEDGVNTEDVGAENSDFDISQSNDDAPTQERRSKLLEDPSPSLPAVKTPALVYRRDKFRGIQKIRSGLTPGSKEAKEPSRKVKRYNVRQQAVIAGSEKSDTR</sequence>
<comment type="caution">
    <text evidence="2">The sequence shown here is derived from an EMBL/GenBank/DDBJ whole genome shotgun (WGS) entry which is preliminary data.</text>
</comment>
<evidence type="ECO:0000313" key="2">
    <source>
        <dbReference type="EMBL" id="KAL3701243.1"/>
    </source>
</evidence>
<dbReference type="Proteomes" id="UP001633002">
    <property type="component" value="Unassembled WGS sequence"/>
</dbReference>
<dbReference type="AlphaFoldDB" id="A0ABD3IC13"/>
<feature type="compositionally biased region" description="Basic and acidic residues" evidence="1">
    <location>
        <begin position="82"/>
        <end position="96"/>
    </location>
</feature>
<name>A0ABD3IC13_9MARC</name>
<evidence type="ECO:0000313" key="3">
    <source>
        <dbReference type="Proteomes" id="UP001633002"/>
    </source>
</evidence>
<evidence type="ECO:0000256" key="1">
    <source>
        <dbReference type="SAM" id="MobiDB-lite"/>
    </source>
</evidence>
<feature type="compositionally biased region" description="Basic and acidic residues" evidence="1">
    <location>
        <begin position="54"/>
        <end position="65"/>
    </location>
</feature>
<feature type="region of interest" description="Disordered" evidence="1">
    <location>
        <begin position="196"/>
        <end position="236"/>
    </location>
</feature>
<organism evidence="2 3">
    <name type="scientific">Riccia sorocarpa</name>
    <dbReference type="NCBI Taxonomy" id="122646"/>
    <lineage>
        <taxon>Eukaryota</taxon>
        <taxon>Viridiplantae</taxon>
        <taxon>Streptophyta</taxon>
        <taxon>Embryophyta</taxon>
        <taxon>Marchantiophyta</taxon>
        <taxon>Marchantiopsida</taxon>
        <taxon>Marchantiidae</taxon>
        <taxon>Marchantiales</taxon>
        <taxon>Ricciaceae</taxon>
        <taxon>Riccia</taxon>
    </lineage>
</organism>
<reference evidence="2 3" key="1">
    <citation type="submission" date="2024-09" db="EMBL/GenBank/DDBJ databases">
        <title>Chromosome-scale assembly of Riccia sorocarpa.</title>
        <authorList>
            <person name="Paukszto L."/>
        </authorList>
    </citation>
    <scope>NUCLEOTIDE SEQUENCE [LARGE SCALE GENOMIC DNA]</scope>
    <source>
        <strain evidence="2">LP-2024</strain>
        <tissue evidence="2">Aerial parts of the thallus</tissue>
    </source>
</reference>